<organism evidence="1 2">
    <name type="scientific">Marinobacter excellens HL-55</name>
    <dbReference type="NCBI Taxonomy" id="1305731"/>
    <lineage>
        <taxon>Bacteria</taxon>
        <taxon>Pseudomonadati</taxon>
        <taxon>Pseudomonadota</taxon>
        <taxon>Gammaproteobacteria</taxon>
        <taxon>Pseudomonadales</taxon>
        <taxon>Marinobacteraceae</taxon>
        <taxon>Marinobacter</taxon>
    </lineage>
</organism>
<gene>
    <name evidence="1" type="ORF">HLUCCX14_08810</name>
</gene>
<evidence type="ECO:0000313" key="2">
    <source>
        <dbReference type="Proteomes" id="UP000050416"/>
    </source>
</evidence>
<accession>A0A0P7ZHH8</accession>
<dbReference type="Proteomes" id="UP000050416">
    <property type="component" value="Unassembled WGS sequence"/>
</dbReference>
<reference evidence="1 2" key="1">
    <citation type="submission" date="2015-09" db="EMBL/GenBank/DDBJ databases">
        <title>Identification and resolution of microdiversity through metagenomic sequencing of parallel consortia.</title>
        <authorList>
            <person name="Nelson W.C."/>
            <person name="Romine M.F."/>
            <person name="Lindemann S.R."/>
        </authorList>
    </citation>
    <scope>NUCLEOTIDE SEQUENCE [LARGE SCALE GENOMIC DNA]</scope>
    <source>
        <strain evidence="1">HL-55</strain>
    </source>
</reference>
<dbReference type="OrthoDB" id="9791640at2"/>
<dbReference type="AlphaFoldDB" id="A0A0P7ZHH8"/>
<protein>
    <recommendedName>
        <fullName evidence="3">DUF4258 domain-containing protein</fullName>
    </recommendedName>
</protein>
<dbReference type="PATRIC" id="fig|1305731.5.peg.101"/>
<dbReference type="InterPro" id="IPR025354">
    <property type="entry name" value="DUF4258"/>
</dbReference>
<evidence type="ECO:0008006" key="3">
    <source>
        <dbReference type="Google" id="ProtNLM"/>
    </source>
</evidence>
<sequence>MEPCVSVSYTGHALRRMFERGLSNEEVIYTLQAGETIAEYPEDNPYPSKLKLGWVYGKAIHVVASRNPGNGECYIITAYYPSSDIWADDFKTRR</sequence>
<dbReference type="STRING" id="1305731.GCA_000934705_02118"/>
<proteinExistence type="predicted"/>
<dbReference type="Pfam" id="PF14076">
    <property type="entry name" value="DUF4258"/>
    <property type="match status" value="1"/>
</dbReference>
<name>A0A0P7ZHH8_9GAMM</name>
<evidence type="ECO:0000313" key="1">
    <source>
        <dbReference type="EMBL" id="KPQ28789.1"/>
    </source>
</evidence>
<comment type="caution">
    <text evidence="1">The sequence shown here is derived from an EMBL/GenBank/DDBJ whole genome shotgun (WGS) entry which is preliminary data.</text>
</comment>
<dbReference type="EMBL" id="LJZQ01000011">
    <property type="protein sequence ID" value="KPQ28789.1"/>
    <property type="molecule type" value="Genomic_DNA"/>
</dbReference>